<dbReference type="PRINTS" id="PR01179">
    <property type="entry name" value="ODADCRBXLASE"/>
</dbReference>
<dbReference type="GO" id="GO:0009089">
    <property type="term" value="P:lysine biosynthetic process via diaminopimelate"/>
    <property type="evidence" value="ECO:0007669"/>
    <property type="project" value="TreeGrafter"/>
</dbReference>
<dbReference type="Pfam" id="PF02784">
    <property type="entry name" value="Orn_Arg_deC_N"/>
    <property type="match status" value="1"/>
</dbReference>
<dbReference type="PRINTS" id="PR01182">
    <property type="entry name" value="ORNDCRBXLASE"/>
</dbReference>
<gene>
    <name evidence="5" type="ORF">CWI73_08965</name>
</gene>
<comment type="cofactor">
    <cofactor evidence="1 3">
        <name>pyridoxal 5'-phosphate</name>
        <dbReference type="ChEBI" id="CHEBI:597326"/>
    </cofactor>
</comment>
<dbReference type="SUPFAM" id="SSF51419">
    <property type="entry name" value="PLP-binding barrel"/>
    <property type="match status" value="1"/>
</dbReference>
<dbReference type="InterPro" id="IPR000183">
    <property type="entry name" value="Orn/DAP/Arg_de-COase"/>
</dbReference>
<dbReference type="PANTHER" id="PTHR43727:SF2">
    <property type="entry name" value="GROUP IV DECARBOXYLASE"/>
    <property type="match status" value="1"/>
</dbReference>
<feature type="modified residue" description="N6-(pyridoxal phosphate)lysine" evidence="3">
    <location>
        <position position="55"/>
    </location>
</feature>
<dbReference type="SUPFAM" id="SSF50621">
    <property type="entry name" value="Alanine racemase C-terminal domain-like"/>
    <property type="match status" value="1"/>
</dbReference>
<evidence type="ECO:0000256" key="1">
    <source>
        <dbReference type="ARBA" id="ARBA00001933"/>
    </source>
</evidence>
<proteinExistence type="predicted"/>
<dbReference type="EMBL" id="PIQA01000006">
    <property type="protein sequence ID" value="RUO64278.1"/>
    <property type="molecule type" value="Genomic_DNA"/>
</dbReference>
<evidence type="ECO:0000259" key="4">
    <source>
        <dbReference type="Pfam" id="PF02784"/>
    </source>
</evidence>
<dbReference type="GO" id="GO:0008836">
    <property type="term" value="F:diaminopimelate decarboxylase activity"/>
    <property type="evidence" value="ECO:0007669"/>
    <property type="project" value="TreeGrafter"/>
</dbReference>
<reference evidence="5 6" key="1">
    <citation type="journal article" date="2011" name="Front. Microbiol.">
        <title>Genomic signatures of strain selection and enhancement in Bacillus atrophaeus var. globigii, a historical biowarfare simulant.</title>
        <authorList>
            <person name="Gibbons H.S."/>
            <person name="Broomall S.M."/>
            <person name="McNew L.A."/>
            <person name="Daligault H."/>
            <person name="Chapman C."/>
            <person name="Bruce D."/>
            <person name="Karavis M."/>
            <person name="Krepps M."/>
            <person name="McGregor P.A."/>
            <person name="Hong C."/>
            <person name="Park K.H."/>
            <person name="Akmal A."/>
            <person name="Feldman A."/>
            <person name="Lin J.S."/>
            <person name="Chang W.E."/>
            <person name="Higgs B.W."/>
            <person name="Demirev P."/>
            <person name="Lindquist J."/>
            <person name="Liem A."/>
            <person name="Fochler E."/>
            <person name="Read T.D."/>
            <person name="Tapia R."/>
            <person name="Johnson S."/>
            <person name="Bishop-Lilly K.A."/>
            <person name="Detter C."/>
            <person name="Han C."/>
            <person name="Sozhamannan S."/>
            <person name="Rosenzweig C.N."/>
            <person name="Skowronski E.W."/>
        </authorList>
    </citation>
    <scope>NUCLEOTIDE SEQUENCE [LARGE SCALE GENOMIC DNA]</scope>
    <source>
        <strain evidence="5 6">TPS4-2</strain>
    </source>
</reference>
<evidence type="ECO:0000256" key="2">
    <source>
        <dbReference type="ARBA" id="ARBA00022898"/>
    </source>
</evidence>
<dbReference type="AlphaFoldDB" id="A0A432YRJ9"/>
<evidence type="ECO:0000256" key="3">
    <source>
        <dbReference type="PIRSR" id="PIRSR600183-50"/>
    </source>
</evidence>
<protein>
    <recommendedName>
        <fullName evidence="4">Orn/DAP/Arg decarboxylase 2 N-terminal domain-containing protein</fullName>
    </recommendedName>
</protein>
<comment type="caution">
    <text evidence="5">The sequence shown here is derived from an EMBL/GenBank/DDBJ whole genome shotgun (WGS) entry which is preliminary data.</text>
</comment>
<keyword evidence="2 3" id="KW-0663">Pyridoxal phosphate</keyword>
<feature type="active site" description="Proton donor" evidence="3">
    <location>
        <position position="337"/>
    </location>
</feature>
<dbReference type="PANTHER" id="PTHR43727">
    <property type="entry name" value="DIAMINOPIMELATE DECARBOXYLASE"/>
    <property type="match status" value="1"/>
</dbReference>
<dbReference type="InterPro" id="IPR022644">
    <property type="entry name" value="De-COase2_N"/>
</dbReference>
<feature type="domain" description="Orn/DAP/Arg decarboxylase 2 N-terminal" evidence="4">
    <location>
        <begin position="39"/>
        <end position="272"/>
    </location>
</feature>
<dbReference type="Gene3D" id="2.40.37.10">
    <property type="entry name" value="Lyase, Ornithine Decarboxylase, Chain A, domain 1"/>
    <property type="match status" value="1"/>
</dbReference>
<name>A0A432YRJ9_9GAMM</name>
<dbReference type="InterPro" id="IPR002433">
    <property type="entry name" value="Orn_de-COase"/>
</dbReference>
<accession>A0A432YRJ9</accession>
<dbReference type="GO" id="GO:0006596">
    <property type="term" value="P:polyamine biosynthetic process"/>
    <property type="evidence" value="ECO:0007669"/>
    <property type="project" value="InterPro"/>
</dbReference>
<sequence>MKLSKLDFNVLDMLSQKMGKSFYIFSSQLFEENYTRFSKTLKKYYKNSHVAYAVKANYMPEIIRSLSTLKGTAEVVSNFEYDVARMFLDGRDIIFNGPVKSESDIEKAIKEGSTVNIDSWYQIELIQKLSGDFSRIELGLRYNSNEVFSDCRFGFNYENGDLARAVEMLKAIDNVKITSLHSHYSSSDKSPSFFEKRARKSIELHKELTLTDLQTVNIGGGFMGTLPAALLEQFGGVQHSFESYAEVLGRTFSDEYGEHGPRLVIEPGVSLVGDTMKLAAKVLEIKEMHGRLYAVLDTSINVLNPTRSKVTPSCSSLSSSDNGETGAREYTLVGNTCMETDILVANFKGNLSTGDFVVFDNRGAYSNNFTPAFIMPQPGIVTTEGKVVKQPDDIHSILHTYS</sequence>
<evidence type="ECO:0000313" key="5">
    <source>
        <dbReference type="EMBL" id="RUO64278.1"/>
    </source>
</evidence>
<dbReference type="InterPro" id="IPR009006">
    <property type="entry name" value="Ala_racemase/Decarboxylase_C"/>
</dbReference>
<dbReference type="RefSeq" id="WP_126752459.1">
    <property type="nucleotide sequence ID" value="NZ_JBHUMT010000015.1"/>
</dbReference>
<organism evidence="5 6">
    <name type="scientific">Idiomarina piscisalsi</name>
    <dbReference type="NCBI Taxonomy" id="1096243"/>
    <lineage>
        <taxon>Bacteria</taxon>
        <taxon>Pseudomonadati</taxon>
        <taxon>Pseudomonadota</taxon>
        <taxon>Gammaproteobacteria</taxon>
        <taxon>Alteromonadales</taxon>
        <taxon>Idiomarinaceae</taxon>
        <taxon>Idiomarina</taxon>
    </lineage>
</organism>
<dbReference type="Proteomes" id="UP000288361">
    <property type="component" value="Unassembled WGS sequence"/>
</dbReference>
<evidence type="ECO:0000313" key="6">
    <source>
        <dbReference type="Proteomes" id="UP000288361"/>
    </source>
</evidence>
<dbReference type="Gene3D" id="3.20.20.10">
    <property type="entry name" value="Alanine racemase"/>
    <property type="match status" value="1"/>
</dbReference>
<dbReference type="InterPro" id="IPR029066">
    <property type="entry name" value="PLP-binding_barrel"/>
</dbReference>